<keyword evidence="2" id="KW-0285">Flavoprotein</keyword>
<dbReference type="Proteomes" id="UP000228680">
    <property type="component" value="Unassembled WGS sequence"/>
</dbReference>
<evidence type="ECO:0000256" key="3">
    <source>
        <dbReference type="ARBA" id="ARBA00022827"/>
    </source>
</evidence>
<dbReference type="InterPro" id="IPR036188">
    <property type="entry name" value="FAD/NAD-bd_sf"/>
</dbReference>
<dbReference type="PANTHER" id="PTHR43004">
    <property type="entry name" value="TRK SYSTEM POTASSIUM UPTAKE PROTEIN"/>
    <property type="match status" value="1"/>
</dbReference>
<reference evidence="5 6" key="1">
    <citation type="submission" date="2017-10" db="EMBL/GenBank/DDBJ databases">
        <title>Draft genome of Chryseomicrobium casticus sp. nov.</title>
        <authorList>
            <person name="Chakraborty R."/>
            <person name="Saha T."/>
        </authorList>
    </citation>
    <scope>NUCLEOTIDE SEQUENCE [LARGE SCALE GENOMIC DNA]</scope>
    <source>
        <strain evidence="5 6">ET03</strain>
    </source>
</reference>
<sequence>MRGAAHMTEVIKTDVLIIGAGPAGLMAANEFQKRGVNYICLEKRPGPTPLAKALGIQARSVELLEFLGIHELFLKRGYPGPGMKMHLAGREPSYVELHHIKSRYPYLFILPQNEIEELFIANLAAQDAEVYMEHEVVDVKQTDNGVLVTALHHGVEKHYSAKYALACDGAKSRVRQFLDVPFIGEDEGYTFFTADVEIPGLNEIFINMHLNDRGAVALFPYKDGTYRVVGMDRARQGNDVPKEMPLEALQESLDRILEVPYRVELPKWIKTFQTEHRQVPDYRVGNVFFLGDAAHVNNPLGGQGMNLGLEDASNLCWKIDLVLKGYAKDSFLASYHEERYPIAQEVIRDTTLELKGIEQTGVIGKLRNWSGKAVLSQGWVQPLVANYYSHIHHEYHKVKRNKAFKDKRLSRKAIQSGQRVPDQKLFFEGKSTARLYPFVQKHEFVCLIYIDCYERELIDYAHTFNKLVEDVYPGMMKVFVVARGGTLDLEEEALPIIYDVHRHLDIGIGMEKGSTLILRPDGHVLFHDLSMDAQTMIDKIGAYFQ</sequence>
<feature type="domain" description="FAD-binding" evidence="4">
    <location>
        <begin position="12"/>
        <end position="349"/>
    </location>
</feature>
<dbReference type="PRINTS" id="PR00420">
    <property type="entry name" value="RNGMNOXGNASE"/>
</dbReference>
<keyword evidence="3" id="KW-0274">FAD</keyword>
<dbReference type="AlphaFoldDB" id="A0A2M9EZH6"/>
<proteinExistence type="predicted"/>
<evidence type="ECO:0000313" key="6">
    <source>
        <dbReference type="Proteomes" id="UP000228680"/>
    </source>
</evidence>
<evidence type="ECO:0000313" key="5">
    <source>
        <dbReference type="EMBL" id="PJK16604.1"/>
    </source>
</evidence>
<dbReference type="EMBL" id="PCGR01000002">
    <property type="protein sequence ID" value="PJK16604.1"/>
    <property type="molecule type" value="Genomic_DNA"/>
</dbReference>
<evidence type="ECO:0000259" key="4">
    <source>
        <dbReference type="Pfam" id="PF01494"/>
    </source>
</evidence>
<dbReference type="PANTHER" id="PTHR43004:SF19">
    <property type="entry name" value="BINDING MONOOXYGENASE, PUTATIVE (JCVI)-RELATED"/>
    <property type="match status" value="1"/>
</dbReference>
<dbReference type="SUPFAM" id="SSF51905">
    <property type="entry name" value="FAD/NAD(P)-binding domain"/>
    <property type="match status" value="1"/>
</dbReference>
<organism evidence="5 6">
    <name type="scientific">Chryseomicrobium excrementi</name>
    <dbReference type="NCBI Taxonomy" id="2041346"/>
    <lineage>
        <taxon>Bacteria</taxon>
        <taxon>Bacillati</taxon>
        <taxon>Bacillota</taxon>
        <taxon>Bacilli</taxon>
        <taxon>Bacillales</taxon>
        <taxon>Caryophanaceae</taxon>
        <taxon>Chryseomicrobium</taxon>
    </lineage>
</organism>
<dbReference type="Pfam" id="PF01494">
    <property type="entry name" value="FAD_binding_3"/>
    <property type="match status" value="1"/>
</dbReference>
<accession>A0A2M9EZH6</accession>
<protein>
    <recommendedName>
        <fullName evidence="4">FAD-binding domain-containing protein</fullName>
    </recommendedName>
</protein>
<evidence type="ECO:0000256" key="2">
    <source>
        <dbReference type="ARBA" id="ARBA00022630"/>
    </source>
</evidence>
<dbReference type="OrthoDB" id="9766816at2"/>
<gene>
    <name evidence="5" type="ORF">CQS04_05455</name>
</gene>
<dbReference type="InterPro" id="IPR050641">
    <property type="entry name" value="RIFMO-like"/>
</dbReference>
<comment type="caution">
    <text evidence="5">The sequence shown here is derived from an EMBL/GenBank/DDBJ whole genome shotgun (WGS) entry which is preliminary data.</text>
</comment>
<name>A0A2M9EZH6_9BACL</name>
<dbReference type="Gene3D" id="3.50.50.60">
    <property type="entry name" value="FAD/NAD(P)-binding domain"/>
    <property type="match status" value="1"/>
</dbReference>
<dbReference type="Gene3D" id="3.30.70.2450">
    <property type="match status" value="1"/>
</dbReference>
<dbReference type="GO" id="GO:0071949">
    <property type="term" value="F:FAD binding"/>
    <property type="evidence" value="ECO:0007669"/>
    <property type="project" value="InterPro"/>
</dbReference>
<comment type="cofactor">
    <cofactor evidence="1">
        <name>FAD</name>
        <dbReference type="ChEBI" id="CHEBI:57692"/>
    </cofactor>
</comment>
<keyword evidence="6" id="KW-1185">Reference proteome</keyword>
<dbReference type="InterPro" id="IPR002938">
    <property type="entry name" value="FAD-bd"/>
</dbReference>
<dbReference type="GO" id="GO:0016709">
    <property type="term" value="F:oxidoreductase activity, acting on paired donors, with incorporation or reduction of molecular oxygen, NAD(P)H as one donor, and incorporation of one atom of oxygen"/>
    <property type="evidence" value="ECO:0007669"/>
    <property type="project" value="UniProtKB-ARBA"/>
</dbReference>
<evidence type="ECO:0000256" key="1">
    <source>
        <dbReference type="ARBA" id="ARBA00001974"/>
    </source>
</evidence>